<dbReference type="Proteomes" id="UP000236291">
    <property type="component" value="Unassembled WGS sequence"/>
</dbReference>
<dbReference type="GO" id="GO:0006952">
    <property type="term" value="P:defense response"/>
    <property type="evidence" value="ECO:0007669"/>
    <property type="project" value="UniProtKB-KW"/>
</dbReference>
<dbReference type="InterPro" id="IPR027417">
    <property type="entry name" value="P-loop_NTPase"/>
</dbReference>
<dbReference type="Pfam" id="PF18052">
    <property type="entry name" value="Rx_N"/>
    <property type="match status" value="1"/>
</dbReference>
<evidence type="ECO:0000256" key="2">
    <source>
        <dbReference type="ARBA" id="ARBA00022741"/>
    </source>
</evidence>
<reference evidence="6 7" key="1">
    <citation type="journal article" date="2014" name="Am. J. Bot.">
        <title>Genome assembly and annotation for red clover (Trifolium pratense; Fabaceae).</title>
        <authorList>
            <person name="Istvanek J."/>
            <person name="Jaros M."/>
            <person name="Krenek A."/>
            <person name="Repkova J."/>
        </authorList>
    </citation>
    <scope>NUCLEOTIDE SEQUENCE [LARGE SCALE GENOMIC DNA]</scope>
    <source>
        <strain evidence="7">cv. Tatra</strain>
        <tissue evidence="6">Young leaves</tissue>
    </source>
</reference>
<dbReference type="PANTHER" id="PTHR36766">
    <property type="entry name" value="PLANT BROAD-SPECTRUM MILDEW RESISTANCE PROTEIN RPW8"/>
    <property type="match status" value="1"/>
</dbReference>
<dbReference type="Gene3D" id="1.20.5.4130">
    <property type="match status" value="1"/>
</dbReference>
<evidence type="ECO:0000313" key="6">
    <source>
        <dbReference type="EMBL" id="PNX78711.1"/>
    </source>
</evidence>
<dbReference type="ExpressionAtlas" id="A0A2K3LJJ3">
    <property type="expression patterns" value="baseline"/>
</dbReference>
<evidence type="ECO:0000259" key="5">
    <source>
        <dbReference type="Pfam" id="PF18052"/>
    </source>
</evidence>
<keyword evidence="3" id="KW-0611">Plant defense</keyword>
<organism evidence="6 7">
    <name type="scientific">Trifolium pratense</name>
    <name type="common">Red clover</name>
    <dbReference type="NCBI Taxonomy" id="57577"/>
    <lineage>
        <taxon>Eukaryota</taxon>
        <taxon>Viridiplantae</taxon>
        <taxon>Streptophyta</taxon>
        <taxon>Embryophyta</taxon>
        <taxon>Tracheophyta</taxon>
        <taxon>Spermatophyta</taxon>
        <taxon>Magnoliopsida</taxon>
        <taxon>eudicotyledons</taxon>
        <taxon>Gunneridae</taxon>
        <taxon>Pentapetalae</taxon>
        <taxon>rosids</taxon>
        <taxon>fabids</taxon>
        <taxon>Fabales</taxon>
        <taxon>Fabaceae</taxon>
        <taxon>Papilionoideae</taxon>
        <taxon>50 kb inversion clade</taxon>
        <taxon>NPAAA clade</taxon>
        <taxon>Hologalegina</taxon>
        <taxon>IRL clade</taxon>
        <taxon>Trifolieae</taxon>
        <taxon>Trifolium</taxon>
    </lineage>
</organism>
<gene>
    <name evidence="6" type="ORF">L195_g034689</name>
</gene>
<keyword evidence="4" id="KW-0067">ATP-binding</keyword>
<name>A0A2K3LJJ3_TRIPR</name>
<dbReference type="Gene3D" id="1.10.8.430">
    <property type="entry name" value="Helical domain of apoptotic protease-activating factors"/>
    <property type="match status" value="1"/>
</dbReference>
<reference evidence="6 7" key="2">
    <citation type="journal article" date="2017" name="Front. Plant Sci.">
        <title>Gene Classification and Mining of Molecular Markers Useful in Red Clover (Trifolium pratense) Breeding.</title>
        <authorList>
            <person name="Istvanek J."/>
            <person name="Dluhosova J."/>
            <person name="Dluhos P."/>
            <person name="Patkova L."/>
            <person name="Nedelnik J."/>
            <person name="Repkova J."/>
        </authorList>
    </citation>
    <scope>NUCLEOTIDE SEQUENCE [LARGE SCALE GENOMIC DNA]</scope>
    <source>
        <strain evidence="7">cv. Tatra</strain>
        <tissue evidence="6">Young leaves</tissue>
    </source>
</reference>
<dbReference type="InterPro" id="IPR042197">
    <property type="entry name" value="Apaf_helical"/>
</dbReference>
<keyword evidence="2" id="KW-0547">Nucleotide-binding</keyword>
<accession>A0A2K3LJJ3</accession>
<sequence length="377" mass="42621">MAESLLFALAESFITKLASQAVKEASLALGVSEELLDIKNTVSFMKAVLLDAELKQHQNNELREWLKQIKRIFSDAEDVIDDFECEGLRKQVASGSTRKQVRLLLVLDDVWNEDRVMWEELRGLIQAGAQGSKVLVTTRSNKVANMMGTYSSCNLQGLSGEDSLSVFVKWAFKEGEERKYPELMEIGKKIVLKCGGVPLALRTLGSSLFSKVDQIQEWMIVRDNEIWNLPQVDEDILPAAIKLSYDQLPSYLKQCFACFSLFEEDFHFNSCLTIVLWEALGFLPSPNQGEKLKDIGNRSLRSVSLHVVPNIESLSIDGCNKLNLSMGHDNQIAKLKLKLLHLESLLQLRRLFLSGYEDVRTHYNPCTVPPRAATRRQ</sequence>
<dbReference type="SUPFAM" id="SSF52540">
    <property type="entry name" value="P-loop containing nucleoside triphosphate hydrolases"/>
    <property type="match status" value="1"/>
</dbReference>
<dbReference type="PANTHER" id="PTHR36766:SF61">
    <property type="entry name" value="NB-ARC DOMAIN DISEASE RESISTANCE PROTEIN"/>
    <property type="match status" value="1"/>
</dbReference>
<keyword evidence="1" id="KW-0677">Repeat</keyword>
<evidence type="ECO:0000256" key="3">
    <source>
        <dbReference type="ARBA" id="ARBA00022821"/>
    </source>
</evidence>
<dbReference type="GO" id="GO:0005524">
    <property type="term" value="F:ATP binding"/>
    <property type="evidence" value="ECO:0007669"/>
    <property type="project" value="UniProtKB-KW"/>
</dbReference>
<proteinExistence type="predicted"/>
<dbReference type="GO" id="GO:0043531">
    <property type="term" value="F:ADP binding"/>
    <property type="evidence" value="ECO:0007669"/>
    <property type="project" value="InterPro"/>
</dbReference>
<dbReference type="AlphaFoldDB" id="A0A2K3LJJ3"/>
<feature type="domain" description="Disease resistance N-terminal" evidence="5">
    <location>
        <begin position="11"/>
        <end position="97"/>
    </location>
</feature>
<dbReference type="CDD" id="cd14798">
    <property type="entry name" value="RX-CC_like"/>
    <property type="match status" value="1"/>
</dbReference>
<dbReference type="STRING" id="57577.A0A2K3LJJ3"/>
<dbReference type="InterPro" id="IPR038005">
    <property type="entry name" value="RX-like_CC"/>
</dbReference>
<comment type="caution">
    <text evidence="6">The sequence shown here is derived from an EMBL/GenBank/DDBJ whole genome shotgun (WGS) entry which is preliminary data.</text>
</comment>
<protein>
    <submittedName>
        <fullName evidence="6">Disease resistance protein rga3-like</fullName>
    </submittedName>
</protein>
<dbReference type="EMBL" id="ASHM01034587">
    <property type="protein sequence ID" value="PNX78711.1"/>
    <property type="molecule type" value="Genomic_DNA"/>
</dbReference>
<dbReference type="InterPro" id="IPR041118">
    <property type="entry name" value="Rx_N"/>
</dbReference>
<evidence type="ECO:0000256" key="1">
    <source>
        <dbReference type="ARBA" id="ARBA00022737"/>
    </source>
</evidence>
<evidence type="ECO:0000256" key="4">
    <source>
        <dbReference type="ARBA" id="ARBA00022840"/>
    </source>
</evidence>
<evidence type="ECO:0000313" key="7">
    <source>
        <dbReference type="Proteomes" id="UP000236291"/>
    </source>
</evidence>
<dbReference type="PRINTS" id="PR00364">
    <property type="entry name" value="DISEASERSIST"/>
</dbReference>